<evidence type="ECO:0000313" key="2">
    <source>
        <dbReference type="Proteomes" id="UP000612233"/>
    </source>
</evidence>
<name>A0A927GJA3_9BACT</name>
<accession>A0A927GJA3</accession>
<organism evidence="1 2">
    <name type="scientific">Hymenobacter montanus</name>
    <dbReference type="NCBI Taxonomy" id="2771359"/>
    <lineage>
        <taxon>Bacteria</taxon>
        <taxon>Pseudomonadati</taxon>
        <taxon>Bacteroidota</taxon>
        <taxon>Cytophagia</taxon>
        <taxon>Cytophagales</taxon>
        <taxon>Hymenobacteraceae</taxon>
        <taxon>Hymenobacter</taxon>
    </lineage>
</organism>
<keyword evidence="2" id="KW-1185">Reference proteome</keyword>
<dbReference type="Proteomes" id="UP000612233">
    <property type="component" value="Unassembled WGS sequence"/>
</dbReference>
<sequence>MSKLIADELVNSIQIQPRDVEGSLRLLDIKGSEEVLVITSTLGFFSLSEMLYVASGVHDREGIGIDNTGFRYPTDELDPGQEPLEGVEIYNPLGEVQVPILAFEHLMARYLRALITEAKKRNDSVIQQSWWCEFVMTTQQIEERLRQGE</sequence>
<protein>
    <submittedName>
        <fullName evidence="1">Uncharacterized protein</fullName>
    </submittedName>
</protein>
<dbReference type="AlphaFoldDB" id="A0A927GJA3"/>
<dbReference type="EMBL" id="JACXAD010000007">
    <property type="protein sequence ID" value="MBD2767906.1"/>
    <property type="molecule type" value="Genomic_DNA"/>
</dbReference>
<reference evidence="1" key="1">
    <citation type="submission" date="2020-09" db="EMBL/GenBank/DDBJ databases">
        <authorList>
            <person name="Kim M.K."/>
        </authorList>
    </citation>
    <scope>NUCLEOTIDE SEQUENCE</scope>
    <source>
        <strain evidence="1">BT664</strain>
    </source>
</reference>
<dbReference type="RefSeq" id="WP_191004720.1">
    <property type="nucleotide sequence ID" value="NZ_JACXAD010000007.1"/>
</dbReference>
<comment type="caution">
    <text evidence="1">The sequence shown here is derived from an EMBL/GenBank/DDBJ whole genome shotgun (WGS) entry which is preliminary data.</text>
</comment>
<proteinExistence type="predicted"/>
<gene>
    <name evidence="1" type="ORF">IC235_08365</name>
</gene>
<evidence type="ECO:0000313" key="1">
    <source>
        <dbReference type="EMBL" id="MBD2767906.1"/>
    </source>
</evidence>